<evidence type="ECO:0000256" key="3">
    <source>
        <dbReference type="ARBA" id="ARBA00022630"/>
    </source>
</evidence>
<dbReference type="AlphaFoldDB" id="A0A0K3CNK4"/>
<evidence type="ECO:0000313" key="11">
    <source>
        <dbReference type="EMBL" id="CTR10050.1"/>
    </source>
</evidence>
<dbReference type="Gene3D" id="3.50.50.60">
    <property type="entry name" value="FAD/NAD(P)-binding domain"/>
    <property type="match status" value="2"/>
</dbReference>
<evidence type="ECO:0000256" key="2">
    <source>
        <dbReference type="ARBA" id="ARBA00006442"/>
    </source>
</evidence>
<dbReference type="EMBL" id="CWKI01000012">
    <property type="protein sequence ID" value="CTR10050.1"/>
    <property type="molecule type" value="Genomic_DNA"/>
</dbReference>
<evidence type="ECO:0000256" key="5">
    <source>
        <dbReference type="ARBA" id="ARBA00022723"/>
    </source>
</evidence>
<keyword evidence="8" id="KW-0408">Iron</keyword>
<dbReference type="InterPro" id="IPR036922">
    <property type="entry name" value="Rieske_2Fe-2S_sf"/>
</dbReference>
<dbReference type="PROSITE" id="PS51296">
    <property type="entry name" value="RIESKE"/>
    <property type="match status" value="1"/>
</dbReference>
<dbReference type="InterPro" id="IPR036188">
    <property type="entry name" value="FAD/NAD-bd_sf"/>
</dbReference>
<dbReference type="SUPFAM" id="SSF50022">
    <property type="entry name" value="ISP domain"/>
    <property type="match status" value="1"/>
</dbReference>
<dbReference type="Pfam" id="PF00355">
    <property type="entry name" value="Rieske"/>
    <property type="match status" value="1"/>
</dbReference>
<dbReference type="SUPFAM" id="SSF55424">
    <property type="entry name" value="FAD/NAD-linked reductases, dimerisation (C-terminal) domain"/>
    <property type="match status" value="1"/>
</dbReference>
<dbReference type="PRINTS" id="PR00411">
    <property type="entry name" value="PNDRDTASEI"/>
</dbReference>
<feature type="non-terminal residue" evidence="11">
    <location>
        <position position="594"/>
    </location>
</feature>
<sequence>MPPLARAVSSSLLLPLQLLRCPLGWYHAGLRSLYSLRTRLARSPSLPLRQTAAMSTRIRVGPLDLLKNGEMKEIPFPKEDSESKILLSKVKDQYFANSNKCTHYGAPLVKGVLSQEGRLVCPWHGACFNVCSNGDIEDAPGLNALQSFKVETDGSSVYVLADAQTVSNSREPSAPSIEIDSSASRVDVLIVGGGPGAAHTIEGLRDEGYMGSIKVVSKEPHLPIDRTKISKALISVPEKLALRGKTFYDKLKVDFVLGVEATKLDFQNSSVELADGKKVQYENLILATGAIPVKIPLDGHDLMNIFTVRGVKDAEAITAAIGSAEKDENKKNVVVVGSSFIGMEVALALADKAKVTVVGMEKAPFEKILGADIGNGIRKFHEGKGTKFILPAELSHFAPSSSDSTHVGSVHLKDGTVLPADVVIMGTGVKPATQLLKDAGLELEKNASVKTDEVLEVVQLKGKTQGRVFALGDIATFDTPKGENYVQHWNVASNHGRAIAHYIATQKREAFDKISVFWSAQGQQLRYAGTTKASSWDDIMIDGHPDQLKFVAYYFQGQNVVAAASMQRDPIVAHISELMKIDKMLTKDELKAGK</sequence>
<evidence type="ECO:0000256" key="6">
    <source>
        <dbReference type="ARBA" id="ARBA00022827"/>
    </source>
</evidence>
<dbReference type="GO" id="GO:0051537">
    <property type="term" value="F:2 iron, 2 sulfur cluster binding"/>
    <property type="evidence" value="ECO:0007669"/>
    <property type="project" value="UniProtKB-KW"/>
</dbReference>
<accession>A0A0K3CNK4</accession>
<protein>
    <submittedName>
        <fullName evidence="11">FGENESH: predicted gene_12.71 protein</fullName>
    </submittedName>
</protein>
<evidence type="ECO:0000256" key="1">
    <source>
        <dbReference type="ARBA" id="ARBA00001974"/>
    </source>
</evidence>
<dbReference type="InterPro" id="IPR023753">
    <property type="entry name" value="FAD/NAD-binding_dom"/>
</dbReference>
<keyword evidence="6" id="KW-0274">FAD</keyword>
<keyword evidence="7" id="KW-0560">Oxidoreductase</keyword>
<dbReference type="Proteomes" id="UP000199069">
    <property type="component" value="Unassembled WGS sequence"/>
</dbReference>
<name>A0A0K3CNK4_RHOTO</name>
<dbReference type="InterPro" id="IPR016156">
    <property type="entry name" value="FAD/NAD-linked_Rdtase_dimer_sf"/>
</dbReference>
<dbReference type="GO" id="GO:0046872">
    <property type="term" value="F:metal ion binding"/>
    <property type="evidence" value="ECO:0007669"/>
    <property type="project" value="UniProtKB-KW"/>
</dbReference>
<dbReference type="STRING" id="5286.A0A0K3CNK4"/>
<dbReference type="Gene3D" id="3.30.390.30">
    <property type="match status" value="1"/>
</dbReference>
<dbReference type="CDD" id="cd03478">
    <property type="entry name" value="Rieske_AIFL_N"/>
    <property type="match status" value="1"/>
</dbReference>
<dbReference type="InterPro" id="IPR017941">
    <property type="entry name" value="Rieske_2Fe-2S"/>
</dbReference>
<dbReference type="InterPro" id="IPR050446">
    <property type="entry name" value="FAD-oxidoreductase/Apoptosis"/>
</dbReference>
<evidence type="ECO:0000256" key="7">
    <source>
        <dbReference type="ARBA" id="ARBA00023002"/>
    </source>
</evidence>
<dbReference type="Gene3D" id="2.102.10.10">
    <property type="entry name" value="Rieske [2Fe-2S] iron-sulphur domain"/>
    <property type="match status" value="1"/>
</dbReference>
<dbReference type="SUPFAM" id="SSF51905">
    <property type="entry name" value="FAD/NAD(P)-binding domain"/>
    <property type="match status" value="2"/>
</dbReference>
<comment type="similarity">
    <text evidence="2">Belongs to the FAD-dependent oxidoreductase family.</text>
</comment>
<reference evidence="11 12" key="1">
    <citation type="submission" date="2015-07" db="EMBL/GenBank/DDBJ databases">
        <authorList>
            <person name="Cajimat M.N.B."/>
            <person name="Milazzo M.L."/>
            <person name="Fulhorst C.F."/>
        </authorList>
    </citation>
    <scope>NUCLEOTIDE SEQUENCE [LARGE SCALE GENOMIC DNA]</scope>
    <source>
        <strain evidence="11">Single colony</strain>
    </source>
</reference>
<evidence type="ECO:0000256" key="8">
    <source>
        <dbReference type="ARBA" id="ARBA00023004"/>
    </source>
</evidence>
<keyword evidence="5" id="KW-0479">Metal-binding</keyword>
<keyword evidence="12" id="KW-1185">Reference proteome</keyword>
<dbReference type="PRINTS" id="PR00368">
    <property type="entry name" value="FADPNR"/>
</dbReference>
<organism evidence="11 12">
    <name type="scientific">Rhodotorula toruloides</name>
    <name type="common">Yeast</name>
    <name type="synonym">Rhodosporidium toruloides</name>
    <dbReference type="NCBI Taxonomy" id="5286"/>
    <lineage>
        <taxon>Eukaryota</taxon>
        <taxon>Fungi</taxon>
        <taxon>Dikarya</taxon>
        <taxon>Basidiomycota</taxon>
        <taxon>Pucciniomycotina</taxon>
        <taxon>Microbotryomycetes</taxon>
        <taxon>Sporidiobolales</taxon>
        <taxon>Sporidiobolaceae</taxon>
        <taxon>Rhodotorula</taxon>
    </lineage>
</organism>
<comment type="cofactor">
    <cofactor evidence="1">
        <name>FAD</name>
        <dbReference type="ChEBI" id="CHEBI:57692"/>
    </cofactor>
</comment>
<dbReference type="PANTHER" id="PTHR43557:SF2">
    <property type="entry name" value="RIESKE DOMAIN-CONTAINING PROTEIN-RELATED"/>
    <property type="match status" value="1"/>
</dbReference>
<dbReference type="PANTHER" id="PTHR43557">
    <property type="entry name" value="APOPTOSIS-INDUCING FACTOR 1"/>
    <property type="match status" value="1"/>
</dbReference>
<keyword evidence="9" id="KW-0411">Iron-sulfur</keyword>
<gene>
    <name evidence="11" type="primary">FGENESH: predicted gene_12.71</name>
    <name evidence="11" type="ORF">BN2166_0059110</name>
</gene>
<dbReference type="GO" id="GO:0005737">
    <property type="term" value="C:cytoplasm"/>
    <property type="evidence" value="ECO:0007669"/>
    <property type="project" value="TreeGrafter"/>
</dbReference>
<feature type="domain" description="Rieske" evidence="10">
    <location>
        <begin position="58"/>
        <end position="159"/>
    </location>
</feature>
<dbReference type="OMA" id="PRCTHYG"/>
<evidence type="ECO:0000313" key="12">
    <source>
        <dbReference type="Proteomes" id="UP000199069"/>
    </source>
</evidence>
<proteinExistence type="inferred from homology"/>
<keyword evidence="4" id="KW-0001">2Fe-2S</keyword>
<evidence type="ECO:0000259" key="10">
    <source>
        <dbReference type="PROSITE" id="PS51296"/>
    </source>
</evidence>
<evidence type="ECO:0000256" key="9">
    <source>
        <dbReference type="ARBA" id="ARBA00023014"/>
    </source>
</evidence>
<keyword evidence="3" id="KW-0285">Flavoprotein</keyword>
<dbReference type="Pfam" id="PF07992">
    <property type="entry name" value="Pyr_redox_2"/>
    <property type="match status" value="1"/>
</dbReference>
<evidence type="ECO:0000256" key="4">
    <source>
        <dbReference type="ARBA" id="ARBA00022714"/>
    </source>
</evidence>
<dbReference type="GO" id="GO:0016651">
    <property type="term" value="F:oxidoreductase activity, acting on NAD(P)H"/>
    <property type="evidence" value="ECO:0007669"/>
    <property type="project" value="TreeGrafter"/>
</dbReference>